<reference evidence="2 3" key="1">
    <citation type="submission" date="2024-01" db="EMBL/GenBank/DDBJ databases">
        <title>The diversity of rhizobia nodulating Mimosa spp. in eleven states of Brazil covering several biomes is determined by host plant, location, and edaphic factors.</title>
        <authorList>
            <person name="Rouws L."/>
            <person name="Barauna A."/>
            <person name="Beukes C."/>
            <person name="De Faria S.M."/>
            <person name="Gross E."/>
            <person name="Dos Reis Junior F.B."/>
            <person name="Simon M."/>
            <person name="Maluk M."/>
            <person name="Odee D.W."/>
            <person name="Kenicer G."/>
            <person name="Young J.P.W."/>
            <person name="Reis V.M."/>
            <person name="Zilli J."/>
            <person name="James E.K."/>
        </authorList>
    </citation>
    <scope>NUCLEOTIDE SEQUENCE [LARGE SCALE GENOMIC DNA]</scope>
    <source>
        <strain evidence="2 3">JHI1651</strain>
    </source>
</reference>
<evidence type="ECO:0000256" key="1">
    <source>
        <dbReference type="SAM" id="MobiDB-lite"/>
    </source>
</evidence>
<evidence type="ECO:0000313" key="2">
    <source>
        <dbReference type="EMBL" id="MEO1759614.1"/>
    </source>
</evidence>
<proteinExistence type="predicted"/>
<feature type="region of interest" description="Disordered" evidence="1">
    <location>
        <begin position="79"/>
        <end position="100"/>
    </location>
</feature>
<dbReference type="Proteomes" id="UP001462961">
    <property type="component" value="Unassembled WGS sequence"/>
</dbReference>
<accession>A0ABV0E875</accession>
<keyword evidence="3" id="KW-1185">Reference proteome</keyword>
<comment type="caution">
    <text evidence="2">The sequence shown here is derived from an EMBL/GenBank/DDBJ whole genome shotgun (WGS) entry which is preliminary data.</text>
</comment>
<dbReference type="EMBL" id="JAYLVJ010000083">
    <property type="protein sequence ID" value="MEO1759614.1"/>
    <property type="molecule type" value="Genomic_DNA"/>
</dbReference>
<name>A0ABV0E875_9BURK</name>
<sequence>MIRIAAVTNADLDVHFRFESIHADDLSVRRRMISRIEPIAFEALVTVATDAGLLNLDSVEILPAKHRMSFAGLEPDWMNHPHEEDQYDGEEPEVRNGHAF</sequence>
<gene>
    <name evidence="2" type="ORF">VOI32_37775</name>
</gene>
<protein>
    <submittedName>
        <fullName evidence="2">Uncharacterized protein</fullName>
    </submittedName>
</protein>
<evidence type="ECO:0000313" key="3">
    <source>
        <dbReference type="Proteomes" id="UP001462961"/>
    </source>
</evidence>
<organism evidence="2 3">
    <name type="scientific">Paraburkholderia caribensis</name>
    <dbReference type="NCBI Taxonomy" id="75105"/>
    <lineage>
        <taxon>Bacteria</taxon>
        <taxon>Pseudomonadati</taxon>
        <taxon>Pseudomonadota</taxon>
        <taxon>Betaproteobacteria</taxon>
        <taxon>Burkholderiales</taxon>
        <taxon>Burkholderiaceae</taxon>
        <taxon>Paraburkholderia</taxon>
    </lineage>
</organism>
<dbReference type="RefSeq" id="WP_157686951.1">
    <property type="nucleotide sequence ID" value="NZ_JAKUCO010000087.1"/>
</dbReference>